<keyword evidence="1" id="KW-0812">Transmembrane</keyword>
<feature type="transmembrane region" description="Helical" evidence="1">
    <location>
        <begin position="57"/>
        <end position="78"/>
    </location>
</feature>
<feature type="transmembrane region" description="Helical" evidence="1">
    <location>
        <begin position="12"/>
        <end position="36"/>
    </location>
</feature>
<sequence>MLSIHAATPFSTIIPVFLIAGGGIPLIVPSVMTTAISESETGRAGIGAGVLNSARQIGGAIGVALFGSIIGAVGSTAFVEGMHISIGLAVATFLASAAAVFVFIRS</sequence>
<keyword evidence="1" id="KW-0472">Membrane</keyword>
<dbReference type="InterPro" id="IPR036259">
    <property type="entry name" value="MFS_trans_sf"/>
</dbReference>
<accession>A0ABQ0ZE68</accession>
<protein>
    <recommendedName>
        <fullName evidence="4">Major facilitator superfamily (MFS) profile domain-containing protein</fullName>
    </recommendedName>
</protein>
<dbReference type="Proteomes" id="UP000390335">
    <property type="component" value="Unassembled WGS sequence"/>
</dbReference>
<evidence type="ECO:0000313" key="2">
    <source>
        <dbReference type="EMBL" id="GES53524.1"/>
    </source>
</evidence>
<keyword evidence="1" id="KW-1133">Transmembrane helix</keyword>
<reference evidence="2 3" key="1">
    <citation type="journal article" date="2020" name="Genome Biol. Evol.">
        <title>Rhizobium dioscoreae sp. nov., a plant growth-promoting bacterium isolated from yam (Dioscorea species).</title>
        <authorList>
            <person name="Ouyabe M."/>
            <person name="Tanaka N."/>
            <person name="Shiwa Y."/>
            <person name="Fujita N."/>
            <person name="Kikuno H."/>
            <person name="Babil P."/>
            <person name="Shiwachi H."/>
        </authorList>
    </citation>
    <scope>NUCLEOTIDE SEQUENCE [LARGE SCALE GENOMIC DNA]</scope>
    <source>
        <strain evidence="2 3">S-93</strain>
    </source>
</reference>
<dbReference type="RefSeq" id="WP_152094895.1">
    <property type="nucleotide sequence ID" value="NZ_BLAJ01000020.1"/>
</dbReference>
<evidence type="ECO:0000313" key="3">
    <source>
        <dbReference type="Proteomes" id="UP000390335"/>
    </source>
</evidence>
<dbReference type="EMBL" id="BLAJ01000020">
    <property type="protein sequence ID" value="GES53524.1"/>
    <property type="molecule type" value="Genomic_DNA"/>
</dbReference>
<organism evidence="2 3">
    <name type="scientific">Rhizobium dioscoreae</name>
    <dbReference type="NCBI Taxonomy" id="2653122"/>
    <lineage>
        <taxon>Bacteria</taxon>
        <taxon>Pseudomonadati</taxon>
        <taxon>Pseudomonadota</taxon>
        <taxon>Alphaproteobacteria</taxon>
        <taxon>Hyphomicrobiales</taxon>
        <taxon>Rhizobiaceae</taxon>
        <taxon>Rhizobium/Agrobacterium group</taxon>
        <taxon>Rhizobium</taxon>
    </lineage>
</organism>
<name>A0ABQ0ZE68_9HYPH</name>
<feature type="transmembrane region" description="Helical" evidence="1">
    <location>
        <begin position="84"/>
        <end position="104"/>
    </location>
</feature>
<proteinExistence type="predicted"/>
<comment type="caution">
    <text evidence="2">The sequence shown here is derived from an EMBL/GenBank/DDBJ whole genome shotgun (WGS) entry which is preliminary data.</text>
</comment>
<dbReference type="Gene3D" id="1.20.1250.20">
    <property type="entry name" value="MFS general substrate transporter like domains"/>
    <property type="match status" value="1"/>
</dbReference>
<keyword evidence="3" id="KW-1185">Reference proteome</keyword>
<evidence type="ECO:0008006" key="4">
    <source>
        <dbReference type="Google" id="ProtNLM"/>
    </source>
</evidence>
<dbReference type="SUPFAM" id="SSF103473">
    <property type="entry name" value="MFS general substrate transporter"/>
    <property type="match status" value="1"/>
</dbReference>
<evidence type="ECO:0000256" key="1">
    <source>
        <dbReference type="SAM" id="Phobius"/>
    </source>
</evidence>
<gene>
    <name evidence="2" type="ORF">RsS93_61380</name>
</gene>